<name>A0A9N8DSC5_9STRA</name>
<sequence>MINNNKIYSIATTGLLGLLLAQQGAADSAPNFLPEQEQLERNQALWGGLGFQSYQLEYERVGTNVPSTYPFPWAVTVNSPHNPGVITGVDASFNNIPSSVPLPSMESLFTLIQNEIDANTDLDIEVQYDTSKGFPTNIHFVRSDGSIYGVQVTHFVPLGSSNTPGPTPSSAQQQLNQAVALWKSMNILNYAYDFNMFGPNPQNIVFPWNVMVSNGVQVTAMDGNSNQINWVNNNPHPMSFDELFTMIQSAINQSPKYLEVSYNQQYGYPVDIYIVYDDTTADATVDAKISGFNLPVGR</sequence>
<feature type="chain" id="PRO_5040327493" description="FTP domain-containing protein" evidence="1">
    <location>
        <begin position="27"/>
        <end position="298"/>
    </location>
</feature>
<keyword evidence="1" id="KW-0732">Signal</keyword>
<dbReference type="InterPro" id="IPR046172">
    <property type="entry name" value="DUF6174"/>
</dbReference>
<evidence type="ECO:0000256" key="1">
    <source>
        <dbReference type="SAM" id="SignalP"/>
    </source>
</evidence>
<gene>
    <name evidence="2" type="ORF">SEMRO_318_G115960.1</name>
</gene>
<feature type="signal peptide" evidence="1">
    <location>
        <begin position="1"/>
        <end position="26"/>
    </location>
</feature>
<evidence type="ECO:0008006" key="4">
    <source>
        <dbReference type="Google" id="ProtNLM"/>
    </source>
</evidence>
<dbReference type="Pfam" id="PF19671">
    <property type="entry name" value="DUF6174"/>
    <property type="match status" value="2"/>
</dbReference>
<reference evidence="2" key="1">
    <citation type="submission" date="2020-06" db="EMBL/GenBank/DDBJ databases">
        <authorList>
            <consortium name="Plant Systems Biology data submission"/>
        </authorList>
    </citation>
    <scope>NUCLEOTIDE SEQUENCE</scope>
    <source>
        <strain evidence="2">D6</strain>
    </source>
</reference>
<accession>A0A9N8DSC5</accession>
<evidence type="ECO:0000313" key="2">
    <source>
        <dbReference type="EMBL" id="CAB9507726.1"/>
    </source>
</evidence>
<organism evidence="2 3">
    <name type="scientific">Seminavis robusta</name>
    <dbReference type="NCBI Taxonomy" id="568900"/>
    <lineage>
        <taxon>Eukaryota</taxon>
        <taxon>Sar</taxon>
        <taxon>Stramenopiles</taxon>
        <taxon>Ochrophyta</taxon>
        <taxon>Bacillariophyta</taxon>
        <taxon>Bacillariophyceae</taxon>
        <taxon>Bacillariophycidae</taxon>
        <taxon>Naviculales</taxon>
        <taxon>Naviculaceae</taxon>
        <taxon>Seminavis</taxon>
    </lineage>
</organism>
<evidence type="ECO:0000313" key="3">
    <source>
        <dbReference type="Proteomes" id="UP001153069"/>
    </source>
</evidence>
<protein>
    <recommendedName>
        <fullName evidence="4">FTP domain-containing protein</fullName>
    </recommendedName>
</protein>
<dbReference type="EMBL" id="CAICTM010000317">
    <property type="protein sequence ID" value="CAB9507726.1"/>
    <property type="molecule type" value="Genomic_DNA"/>
</dbReference>
<dbReference type="AlphaFoldDB" id="A0A9N8DSC5"/>
<proteinExistence type="predicted"/>
<keyword evidence="3" id="KW-1185">Reference proteome</keyword>
<dbReference type="Proteomes" id="UP001153069">
    <property type="component" value="Unassembled WGS sequence"/>
</dbReference>
<comment type="caution">
    <text evidence="2">The sequence shown here is derived from an EMBL/GenBank/DDBJ whole genome shotgun (WGS) entry which is preliminary data.</text>
</comment>